<evidence type="ECO:0000313" key="5">
    <source>
        <dbReference type="EMBL" id="KAG1330405.1"/>
    </source>
</evidence>
<dbReference type="InterPro" id="IPR027483">
    <property type="entry name" value="PInositol-4-P-4/5-kinase_C_sf"/>
</dbReference>
<dbReference type="AlphaFoldDB" id="A0A8K0HXQ4"/>
<name>A0A8K0HXQ4_COCNU</name>
<dbReference type="InterPro" id="IPR027484">
    <property type="entry name" value="PInositol-4-P-5-kinase_N"/>
</dbReference>
<sequence>MLVRAGIIGMPKGLELVQLSKFPLANARVAKIRMRSWSKLRCKNTRCYFCKNKKEYVVGSYEYFFLAGILALIEHHILNLDFMVYWKTQLLQLLADCSPDSRGTPIEYEWTDYCPEVFRKLQGFENIDTGHYLVSVRDPETIKQLFLKKKNGPRHFSSYDNKFIFKTLSKPEMKVILDMLPNYYHHVNKYRNTLLVKFFGLHAVKPSNGQKVCFVVTENILQSDVIIHKTLSLKCSFQCRFISKTGVEEDLHFAFHLHTPTRSRLLAQIQHDCKFLEDEGIMDYTLLLGMHVCPAPFDSVIKDRNTSAHAAGSDGSKGSPSDSPKLSQSDEDVDSATAAESESSCPIESDVKFGVKMPARVVNTRRKETWSAATVRAAGNEENNKVFLYFGIVDIIQGCGMLKRVENALKSLQYDPQSTSAINPKAYSARFEELVCSIFPEKYY</sequence>
<dbReference type="GO" id="GO:0046854">
    <property type="term" value="P:phosphatidylinositol phosphate biosynthetic process"/>
    <property type="evidence" value="ECO:0007669"/>
    <property type="project" value="TreeGrafter"/>
</dbReference>
<dbReference type="InterPro" id="IPR002498">
    <property type="entry name" value="PInositol-4-P-4/5-kinase_core"/>
</dbReference>
<keyword evidence="2" id="KW-0808">Transferase</keyword>
<proteinExistence type="predicted"/>
<evidence type="ECO:0000259" key="4">
    <source>
        <dbReference type="PROSITE" id="PS51455"/>
    </source>
</evidence>
<dbReference type="GO" id="GO:0005886">
    <property type="term" value="C:plasma membrane"/>
    <property type="evidence" value="ECO:0007669"/>
    <property type="project" value="TreeGrafter"/>
</dbReference>
<dbReference type="PANTHER" id="PTHR23086:SF111">
    <property type="entry name" value="PHOSPHATIDYLINOSITOL 4-PHOSPHATE 5-KINASE 10"/>
    <property type="match status" value="1"/>
</dbReference>
<dbReference type="InterPro" id="IPR023610">
    <property type="entry name" value="PInositol-4/5-P-5/4-kinase"/>
</dbReference>
<evidence type="ECO:0000256" key="3">
    <source>
        <dbReference type="SAM" id="MobiDB-lite"/>
    </source>
</evidence>
<reference evidence="5" key="1">
    <citation type="journal article" date="2017" name="Gigascience">
        <title>The genome draft of coconut (Cocos nucifera).</title>
        <authorList>
            <person name="Xiao Y."/>
            <person name="Xu P."/>
            <person name="Fan H."/>
            <person name="Baudouin L."/>
            <person name="Xia W."/>
            <person name="Bocs S."/>
            <person name="Xu J."/>
            <person name="Li Q."/>
            <person name="Guo A."/>
            <person name="Zhou L."/>
            <person name="Li J."/>
            <person name="Wu Y."/>
            <person name="Ma Z."/>
            <person name="Armero A."/>
            <person name="Issali A.E."/>
            <person name="Liu N."/>
            <person name="Peng M."/>
            <person name="Yang Y."/>
        </authorList>
    </citation>
    <scope>NUCLEOTIDE SEQUENCE</scope>
    <source>
        <tissue evidence="5">Spear leaf of Hainan Tall coconut</tissue>
    </source>
</reference>
<organism evidence="5 6">
    <name type="scientific">Cocos nucifera</name>
    <name type="common">Coconut palm</name>
    <dbReference type="NCBI Taxonomy" id="13894"/>
    <lineage>
        <taxon>Eukaryota</taxon>
        <taxon>Viridiplantae</taxon>
        <taxon>Streptophyta</taxon>
        <taxon>Embryophyta</taxon>
        <taxon>Tracheophyta</taxon>
        <taxon>Spermatophyta</taxon>
        <taxon>Magnoliopsida</taxon>
        <taxon>Liliopsida</taxon>
        <taxon>Arecaceae</taxon>
        <taxon>Arecoideae</taxon>
        <taxon>Cocoseae</taxon>
        <taxon>Attaleinae</taxon>
        <taxon>Cocos</taxon>
    </lineage>
</organism>
<gene>
    <name evidence="5" type="ORF">COCNU_02G003730</name>
</gene>
<dbReference type="Gene3D" id="3.30.810.10">
    <property type="entry name" value="2-Layer Sandwich"/>
    <property type="match status" value="1"/>
</dbReference>
<dbReference type="Proteomes" id="UP000797356">
    <property type="component" value="Chromosome 2"/>
</dbReference>
<reference evidence="5" key="2">
    <citation type="submission" date="2019-07" db="EMBL/GenBank/DDBJ databases">
        <authorList>
            <person name="Yang Y."/>
            <person name="Bocs S."/>
            <person name="Baudouin L."/>
        </authorList>
    </citation>
    <scope>NUCLEOTIDE SEQUENCE</scope>
    <source>
        <tissue evidence="5">Spear leaf of Hainan Tall coconut</tissue>
    </source>
</reference>
<protein>
    <recommendedName>
        <fullName evidence="1">1-phosphatidylinositol-4-phosphate 5-kinase</fullName>
        <ecNumber evidence="1">2.7.1.68</ecNumber>
    </recommendedName>
</protein>
<dbReference type="GO" id="GO:0016308">
    <property type="term" value="F:1-phosphatidylinositol-4-phosphate 5-kinase activity"/>
    <property type="evidence" value="ECO:0007669"/>
    <property type="project" value="UniProtKB-EC"/>
</dbReference>
<dbReference type="EC" id="2.7.1.68" evidence="1"/>
<dbReference type="PANTHER" id="PTHR23086">
    <property type="entry name" value="PHOSPHATIDYLINOSITOL-4-PHOSPHATE 5-KINASE"/>
    <property type="match status" value="1"/>
</dbReference>
<dbReference type="EMBL" id="CM017873">
    <property type="protein sequence ID" value="KAG1330405.1"/>
    <property type="molecule type" value="Genomic_DNA"/>
</dbReference>
<feature type="domain" description="PIPK" evidence="4">
    <location>
        <begin position="46"/>
        <end position="439"/>
    </location>
</feature>
<keyword evidence="2" id="KW-0547">Nucleotide-binding</keyword>
<accession>A0A8K0HXQ4</accession>
<comment type="caution">
    <text evidence="5">The sequence shown here is derived from an EMBL/GenBank/DDBJ whole genome shotgun (WGS) entry which is preliminary data.</text>
</comment>
<evidence type="ECO:0000256" key="2">
    <source>
        <dbReference type="PROSITE-ProRule" id="PRU00781"/>
    </source>
</evidence>
<dbReference type="Pfam" id="PF01504">
    <property type="entry name" value="PIP5K"/>
    <property type="match status" value="1"/>
</dbReference>
<keyword evidence="6" id="KW-1185">Reference proteome</keyword>
<dbReference type="OrthoDB" id="70770at2759"/>
<dbReference type="PROSITE" id="PS51455">
    <property type="entry name" value="PIPK"/>
    <property type="match status" value="1"/>
</dbReference>
<keyword evidence="2" id="KW-0067">ATP-binding</keyword>
<dbReference type="SMART" id="SM00330">
    <property type="entry name" value="PIPKc"/>
    <property type="match status" value="1"/>
</dbReference>
<keyword evidence="2" id="KW-0418">Kinase</keyword>
<feature type="compositionally biased region" description="Low complexity" evidence="3">
    <location>
        <begin position="312"/>
        <end position="325"/>
    </location>
</feature>
<feature type="region of interest" description="Disordered" evidence="3">
    <location>
        <begin position="308"/>
        <end position="344"/>
    </location>
</feature>
<evidence type="ECO:0000313" key="6">
    <source>
        <dbReference type="Proteomes" id="UP000797356"/>
    </source>
</evidence>
<evidence type="ECO:0000256" key="1">
    <source>
        <dbReference type="ARBA" id="ARBA00012172"/>
    </source>
</evidence>
<dbReference type="Gene3D" id="3.30.800.10">
    <property type="entry name" value="Phosphatidylinositol Phosphate Kinase II Beta"/>
    <property type="match status" value="1"/>
</dbReference>
<dbReference type="GO" id="GO:0005524">
    <property type="term" value="F:ATP binding"/>
    <property type="evidence" value="ECO:0007669"/>
    <property type="project" value="UniProtKB-UniRule"/>
</dbReference>
<dbReference type="SUPFAM" id="SSF56104">
    <property type="entry name" value="SAICAR synthase-like"/>
    <property type="match status" value="1"/>
</dbReference>